<dbReference type="Proteomes" id="UP000033710">
    <property type="component" value="Unassembled WGS sequence"/>
</dbReference>
<comment type="caution">
    <text evidence="2">The sequence shown here is derived from an EMBL/GenBank/DDBJ whole genome shotgun (WGS) entry which is preliminary data.</text>
</comment>
<dbReference type="VEuPathDB" id="FungiDB:SPSK_06754"/>
<reference evidence="2 3" key="1">
    <citation type="journal article" date="2014" name="BMC Genomics">
        <title>Comparative genomics of the major fungal agents of human and animal Sporotrichosis: Sporothrix schenckii and Sporothrix brasiliensis.</title>
        <authorList>
            <person name="Teixeira M.M."/>
            <person name="de Almeida L.G."/>
            <person name="Kubitschek-Barreira P."/>
            <person name="Alves F.L."/>
            <person name="Kioshima E.S."/>
            <person name="Abadio A.K."/>
            <person name="Fernandes L."/>
            <person name="Derengowski L.S."/>
            <person name="Ferreira K.S."/>
            <person name="Souza R.C."/>
            <person name="Ruiz J.C."/>
            <person name="de Andrade N.C."/>
            <person name="Paes H.C."/>
            <person name="Nicola A.M."/>
            <person name="Albuquerque P."/>
            <person name="Gerber A.L."/>
            <person name="Martins V.P."/>
            <person name="Peconick L.D."/>
            <person name="Neto A.V."/>
            <person name="Chaucanez C.B."/>
            <person name="Silva P.A."/>
            <person name="Cunha O.L."/>
            <person name="de Oliveira F.F."/>
            <person name="dos Santos T.C."/>
            <person name="Barros A.L."/>
            <person name="Soares M.A."/>
            <person name="de Oliveira L.M."/>
            <person name="Marini M.M."/>
            <person name="Villalobos-Duno H."/>
            <person name="Cunha M.M."/>
            <person name="de Hoog S."/>
            <person name="da Silveira J.F."/>
            <person name="Henrissat B."/>
            <person name="Nino-Vega G.A."/>
            <person name="Cisalpino P.S."/>
            <person name="Mora-Montes H.M."/>
            <person name="Almeida S.R."/>
            <person name="Stajich J.E."/>
            <person name="Lopes-Bezerra L.M."/>
            <person name="Vasconcelos A.T."/>
            <person name="Felipe M.S."/>
        </authorList>
    </citation>
    <scope>NUCLEOTIDE SEQUENCE [LARGE SCALE GENOMIC DNA]</scope>
    <source>
        <strain evidence="2 3">1099-18</strain>
    </source>
</reference>
<name>A0A0F2MI19_SPOSC</name>
<evidence type="ECO:0000313" key="2">
    <source>
        <dbReference type="EMBL" id="KJR89348.1"/>
    </source>
</evidence>
<dbReference type="EMBL" id="AXCR01000001">
    <property type="protein sequence ID" value="KJR89348.1"/>
    <property type="molecule type" value="Genomic_DNA"/>
</dbReference>
<accession>A0A0F2MI19</accession>
<feature type="compositionally biased region" description="Basic and acidic residues" evidence="1">
    <location>
        <begin position="74"/>
        <end position="84"/>
    </location>
</feature>
<dbReference type="RefSeq" id="XP_016592024.1">
    <property type="nucleotide sequence ID" value="XM_016733451.1"/>
</dbReference>
<feature type="compositionally biased region" description="Basic and acidic residues" evidence="1">
    <location>
        <begin position="39"/>
        <end position="65"/>
    </location>
</feature>
<gene>
    <name evidence="2" type="ORF">SPSK_06754</name>
</gene>
<sequence>MDQGCKMTREMRHKTSTSKRKKRKEGPHAEEWTGPCASDGHEGRETERGKAKPASRERDCARAMADRSQTGDRITNHDVNERHAGGTAGEGVKEP</sequence>
<dbReference type="GeneID" id="27668728"/>
<feature type="region of interest" description="Disordered" evidence="1">
    <location>
        <begin position="1"/>
        <end position="95"/>
    </location>
</feature>
<evidence type="ECO:0000256" key="1">
    <source>
        <dbReference type="SAM" id="MobiDB-lite"/>
    </source>
</evidence>
<evidence type="ECO:0000313" key="3">
    <source>
        <dbReference type="Proteomes" id="UP000033710"/>
    </source>
</evidence>
<protein>
    <submittedName>
        <fullName evidence="2">Uncharacterized protein</fullName>
    </submittedName>
</protein>
<proteinExistence type="predicted"/>
<dbReference type="KEGG" id="ssck:SPSK_06754"/>
<dbReference type="AlphaFoldDB" id="A0A0F2MI19"/>
<organism evidence="2 3">
    <name type="scientific">Sporothrix schenckii 1099-18</name>
    <dbReference type="NCBI Taxonomy" id="1397361"/>
    <lineage>
        <taxon>Eukaryota</taxon>
        <taxon>Fungi</taxon>
        <taxon>Dikarya</taxon>
        <taxon>Ascomycota</taxon>
        <taxon>Pezizomycotina</taxon>
        <taxon>Sordariomycetes</taxon>
        <taxon>Sordariomycetidae</taxon>
        <taxon>Ophiostomatales</taxon>
        <taxon>Ophiostomataceae</taxon>
        <taxon>Sporothrix</taxon>
    </lineage>
</organism>
<feature type="compositionally biased region" description="Basic residues" evidence="1">
    <location>
        <begin position="11"/>
        <end position="25"/>
    </location>
</feature>
<reference evidence="2 3" key="2">
    <citation type="journal article" date="2015" name="Eukaryot. Cell">
        <title>Asexual propagation of a virulent clone complex in a human and feline outbreak of sporotrichosis.</title>
        <authorList>
            <person name="Teixeira Mde M."/>
            <person name="Rodrigues A.M."/>
            <person name="Tsui C.K."/>
            <person name="de Almeida L.G."/>
            <person name="Van Diepeningen A.D."/>
            <person name="van den Ende B.G."/>
            <person name="Fernandes G.F."/>
            <person name="Kano R."/>
            <person name="Hamelin R.C."/>
            <person name="Lopes-Bezerra L.M."/>
            <person name="Vasconcelos A.T."/>
            <person name="de Hoog S."/>
            <person name="de Camargo Z.P."/>
            <person name="Felipe M.S."/>
        </authorList>
    </citation>
    <scope>NUCLEOTIDE SEQUENCE [LARGE SCALE GENOMIC DNA]</scope>
    <source>
        <strain evidence="2 3">1099-18</strain>
    </source>
</reference>